<keyword evidence="1" id="KW-0378">Hydrolase</keyword>
<organism evidence="3 4">
    <name type="scientific">Anisodus tanguticus</name>
    <dbReference type="NCBI Taxonomy" id="243964"/>
    <lineage>
        <taxon>Eukaryota</taxon>
        <taxon>Viridiplantae</taxon>
        <taxon>Streptophyta</taxon>
        <taxon>Embryophyta</taxon>
        <taxon>Tracheophyta</taxon>
        <taxon>Spermatophyta</taxon>
        <taxon>Magnoliopsida</taxon>
        <taxon>eudicotyledons</taxon>
        <taxon>Gunneridae</taxon>
        <taxon>Pentapetalae</taxon>
        <taxon>asterids</taxon>
        <taxon>lamiids</taxon>
        <taxon>Solanales</taxon>
        <taxon>Solanaceae</taxon>
        <taxon>Solanoideae</taxon>
        <taxon>Hyoscyameae</taxon>
        <taxon>Anisodus</taxon>
    </lineage>
</organism>
<proteinExistence type="predicted"/>
<protein>
    <recommendedName>
        <fullName evidence="2">Glycoside hydrolase family 3 N-terminal domain-containing protein</fullName>
    </recommendedName>
</protein>
<gene>
    <name evidence="3" type="ORF">RND71_039620</name>
</gene>
<sequence length="171" mass="19224">MTLWAPNINIFRDPRWGRGQETPGEDPMMVGKYGVSYVRGLQGDSFEGGKLQDGHLQASACCKHFIAQDVDNWNNINRFTFDAHVLKQDLADSYEPPFKGCVEQGKSQQYIVSDCDAVSIMHNEQGFSKEPDDAVVASLKAGNSSIFCFYYFAVKRTIKKINILLVCEIED</sequence>
<evidence type="ECO:0000313" key="4">
    <source>
        <dbReference type="Proteomes" id="UP001291623"/>
    </source>
</evidence>
<dbReference type="InterPro" id="IPR044993">
    <property type="entry name" value="BXL"/>
</dbReference>
<dbReference type="Pfam" id="PF00933">
    <property type="entry name" value="Glyco_hydro_3"/>
    <property type="match status" value="1"/>
</dbReference>
<dbReference type="PANTHER" id="PTHR42721:SF44">
    <property type="entry name" value="BETA-D-XYLOSIDASE 7-RELATED"/>
    <property type="match status" value="1"/>
</dbReference>
<evidence type="ECO:0000259" key="2">
    <source>
        <dbReference type="Pfam" id="PF00933"/>
    </source>
</evidence>
<dbReference type="AlphaFoldDB" id="A0AAE1QXS4"/>
<dbReference type="InterPro" id="IPR001764">
    <property type="entry name" value="Glyco_hydro_3_N"/>
</dbReference>
<comment type="caution">
    <text evidence="3">The sequence shown here is derived from an EMBL/GenBank/DDBJ whole genome shotgun (WGS) entry which is preliminary data.</text>
</comment>
<dbReference type="InterPro" id="IPR017853">
    <property type="entry name" value="GH"/>
</dbReference>
<dbReference type="InterPro" id="IPR036962">
    <property type="entry name" value="Glyco_hydro_3_N_sf"/>
</dbReference>
<dbReference type="GO" id="GO:0045493">
    <property type="term" value="P:xylan catabolic process"/>
    <property type="evidence" value="ECO:0007669"/>
    <property type="project" value="InterPro"/>
</dbReference>
<evidence type="ECO:0000313" key="3">
    <source>
        <dbReference type="EMBL" id="KAK4341119.1"/>
    </source>
</evidence>
<name>A0AAE1QXS4_9SOLA</name>
<dbReference type="GO" id="GO:0046556">
    <property type="term" value="F:alpha-L-arabinofuranosidase activity"/>
    <property type="evidence" value="ECO:0007669"/>
    <property type="project" value="TreeGrafter"/>
</dbReference>
<evidence type="ECO:0000256" key="1">
    <source>
        <dbReference type="ARBA" id="ARBA00022801"/>
    </source>
</evidence>
<dbReference type="GO" id="GO:0009505">
    <property type="term" value="C:plant-type cell wall"/>
    <property type="evidence" value="ECO:0007669"/>
    <property type="project" value="TreeGrafter"/>
</dbReference>
<reference evidence="3" key="1">
    <citation type="submission" date="2023-12" db="EMBL/GenBank/DDBJ databases">
        <title>Genome assembly of Anisodus tanguticus.</title>
        <authorList>
            <person name="Wang Y.-J."/>
        </authorList>
    </citation>
    <scope>NUCLEOTIDE SEQUENCE</scope>
    <source>
        <strain evidence="3">KB-2021</strain>
        <tissue evidence="3">Leaf</tissue>
    </source>
</reference>
<dbReference type="GO" id="GO:0031222">
    <property type="term" value="P:arabinan catabolic process"/>
    <property type="evidence" value="ECO:0007669"/>
    <property type="project" value="TreeGrafter"/>
</dbReference>
<feature type="domain" description="Glycoside hydrolase family 3 N-terminal" evidence="2">
    <location>
        <begin position="3"/>
        <end position="105"/>
    </location>
</feature>
<accession>A0AAE1QXS4</accession>
<dbReference type="EMBL" id="JAVYJV010000022">
    <property type="protein sequence ID" value="KAK4341119.1"/>
    <property type="molecule type" value="Genomic_DNA"/>
</dbReference>
<keyword evidence="4" id="KW-1185">Reference proteome</keyword>
<dbReference type="Proteomes" id="UP001291623">
    <property type="component" value="Unassembled WGS sequence"/>
</dbReference>
<dbReference type="Gene3D" id="3.20.20.300">
    <property type="entry name" value="Glycoside hydrolase, family 3, N-terminal domain"/>
    <property type="match status" value="1"/>
</dbReference>
<dbReference type="GO" id="GO:0009044">
    <property type="term" value="F:xylan 1,4-beta-xylosidase activity"/>
    <property type="evidence" value="ECO:0007669"/>
    <property type="project" value="InterPro"/>
</dbReference>
<dbReference type="SUPFAM" id="SSF51445">
    <property type="entry name" value="(Trans)glycosidases"/>
    <property type="match status" value="1"/>
</dbReference>
<dbReference type="PANTHER" id="PTHR42721">
    <property type="entry name" value="SUGAR HYDROLASE-RELATED"/>
    <property type="match status" value="1"/>
</dbReference>